<dbReference type="PROSITE" id="PS51257">
    <property type="entry name" value="PROKAR_LIPOPROTEIN"/>
    <property type="match status" value="1"/>
</dbReference>
<protein>
    <recommendedName>
        <fullName evidence="1">DUF3298 domain-containing protein</fullName>
    </recommendedName>
</protein>
<name>A0ABP7XDC8_9FLAO</name>
<proteinExistence type="predicted"/>
<dbReference type="Gene3D" id="3.90.640.20">
    <property type="entry name" value="Heat-shock cognate protein, ATPase"/>
    <property type="match status" value="1"/>
</dbReference>
<evidence type="ECO:0000313" key="3">
    <source>
        <dbReference type="Proteomes" id="UP001500459"/>
    </source>
</evidence>
<dbReference type="RefSeq" id="WP_344925448.1">
    <property type="nucleotide sequence ID" value="NZ_BAABCW010000003.1"/>
</dbReference>
<keyword evidence="3" id="KW-1185">Reference proteome</keyword>
<gene>
    <name evidence="2" type="ORF">GCM10022393_10980</name>
</gene>
<dbReference type="InterPro" id="IPR021729">
    <property type="entry name" value="DUF3298"/>
</dbReference>
<dbReference type="Proteomes" id="UP001500459">
    <property type="component" value="Unassembled WGS sequence"/>
</dbReference>
<evidence type="ECO:0000259" key="1">
    <source>
        <dbReference type="Pfam" id="PF11738"/>
    </source>
</evidence>
<organism evidence="2 3">
    <name type="scientific">Aquimarina addita</name>
    <dbReference type="NCBI Taxonomy" id="870485"/>
    <lineage>
        <taxon>Bacteria</taxon>
        <taxon>Pseudomonadati</taxon>
        <taxon>Bacteroidota</taxon>
        <taxon>Flavobacteriia</taxon>
        <taxon>Flavobacteriales</taxon>
        <taxon>Flavobacteriaceae</taxon>
        <taxon>Aquimarina</taxon>
    </lineage>
</organism>
<accession>A0ABP7XDC8</accession>
<sequence>MRTLTSLLCLVLVLSCKNPSSESNSLHHDKETSNKAQQDTILDTVAFLDEETLEFTTEKTKPLKKQILINAPDDKFQLSTLVIAKEFYKEEDMYILDYKYPFLNEKLDEGYTSFNNFLTENYLNIEATENEILEDKYVYCDSIGVGRCMDKRIIDYKIYAVNEELISMVLYKENYYSGMKHSTYMFECLNYDLTKYGFKHFQDFFIPGSEKEIFEIINATVREQINSGELYLDCWELSQGDFQAYKNNFVINDDHVEYYFDDCIICPSYTGTYSIKIPIKKVMHLIKKYNNKPLIG</sequence>
<feature type="domain" description="DUF3298" evidence="1">
    <location>
        <begin position="203"/>
        <end position="279"/>
    </location>
</feature>
<reference evidence="3" key="1">
    <citation type="journal article" date="2019" name="Int. J. Syst. Evol. Microbiol.">
        <title>The Global Catalogue of Microorganisms (GCM) 10K type strain sequencing project: providing services to taxonomists for standard genome sequencing and annotation.</title>
        <authorList>
            <consortium name="The Broad Institute Genomics Platform"/>
            <consortium name="The Broad Institute Genome Sequencing Center for Infectious Disease"/>
            <person name="Wu L."/>
            <person name="Ma J."/>
        </authorList>
    </citation>
    <scope>NUCLEOTIDE SEQUENCE [LARGE SCALE GENOMIC DNA]</scope>
    <source>
        <strain evidence="3">JCM 17106</strain>
    </source>
</reference>
<evidence type="ECO:0000313" key="2">
    <source>
        <dbReference type="EMBL" id="GAA4112498.1"/>
    </source>
</evidence>
<dbReference type="EMBL" id="BAABCW010000003">
    <property type="protein sequence ID" value="GAA4112498.1"/>
    <property type="molecule type" value="Genomic_DNA"/>
</dbReference>
<dbReference type="InterPro" id="IPR037126">
    <property type="entry name" value="PdaC/RsiV-like_sf"/>
</dbReference>
<comment type="caution">
    <text evidence="2">The sequence shown here is derived from an EMBL/GenBank/DDBJ whole genome shotgun (WGS) entry which is preliminary data.</text>
</comment>
<dbReference type="Pfam" id="PF11738">
    <property type="entry name" value="DUF3298"/>
    <property type="match status" value="1"/>
</dbReference>